<dbReference type="PROSITE" id="PS00352">
    <property type="entry name" value="CSD_1"/>
    <property type="match status" value="1"/>
</dbReference>
<dbReference type="GO" id="GO:0003676">
    <property type="term" value="F:nucleic acid binding"/>
    <property type="evidence" value="ECO:0007669"/>
    <property type="project" value="InterPro"/>
</dbReference>
<evidence type="ECO:0000256" key="2">
    <source>
        <dbReference type="ARBA" id="ARBA00022490"/>
    </source>
</evidence>
<dbReference type="GO" id="GO:0005737">
    <property type="term" value="C:cytoplasm"/>
    <property type="evidence" value="ECO:0007669"/>
    <property type="project" value="UniProtKB-SubCell"/>
</dbReference>
<protein>
    <submittedName>
        <fullName evidence="5">Major cold shock protein CspA</fullName>
    </submittedName>
</protein>
<comment type="subcellular location">
    <subcellularLocation>
        <location evidence="1 3">Cytoplasm</location>
    </subcellularLocation>
</comment>
<feature type="domain" description="CSD" evidence="4">
    <location>
        <begin position="9"/>
        <end position="74"/>
    </location>
</feature>
<proteinExistence type="predicted"/>
<evidence type="ECO:0000313" key="5">
    <source>
        <dbReference type="EMBL" id="EKY23292.1"/>
    </source>
</evidence>
<dbReference type="PATRIC" id="fig|545697.3.peg.2910"/>
<dbReference type="InterPro" id="IPR050181">
    <property type="entry name" value="Cold_shock_domain"/>
</dbReference>
<dbReference type="eggNOG" id="COG1278">
    <property type="taxonomic scope" value="Bacteria"/>
</dbReference>
<evidence type="ECO:0000313" key="6">
    <source>
        <dbReference type="Proteomes" id="UP000010420"/>
    </source>
</evidence>
<keyword evidence="6" id="KW-1185">Reference proteome</keyword>
<dbReference type="Pfam" id="PF00313">
    <property type="entry name" value="CSD"/>
    <property type="match status" value="1"/>
</dbReference>
<dbReference type="Proteomes" id="UP000010420">
    <property type="component" value="Unassembled WGS sequence"/>
</dbReference>
<dbReference type="InterPro" id="IPR012156">
    <property type="entry name" value="Cold_shock_CspA"/>
</dbReference>
<evidence type="ECO:0000259" key="4">
    <source>
        <dbReference type="PROSITE" id="PS51857"/>
    </source>
</evidence>
<dbReference type="STRING" id="545697.HMPREF0216_02962"/>
<keyword evidence="2" id="KW-0963">Cytoplasm</keyword>
<comment type="caution">
    <text evidence="5">The sequence shown here is derived from an EMBL/GenBank/DDBJ whole genome shotgun (WGS) entry which is preliminary data.</text>
</comment>
<dbReference type="InterPro" id="IPR019844">
    <property type="entry name" value="CSD_CS"/>
</dbReference>
<dbReference type="AlphaFoldDB" id="L1Q6T3"/>
<dbReference type="SUPFAM" id="SSF50249">
    <property type="entry name" value="Nucleic acid-binding proteins"/>
    <property type="match status" value="1"/>
</dbReference>
<dbReference type="InterPro" id="IPR002059">
    <property type="entry name" value="CSP_DNA-bd"/>
</dbReference>
<dbReference type="PANTHER" id="PTHR11544">
    <property type="entry name" value="COLD SHOCK DOMAIN CONTAINING PROTEINS"/>
    <property type="match status" value="1"/>
</dbReference>
<dbReference type="CDD" id="cd04458">
    <property type="entry name" value="CSP_CDS"/>
    <property type="match status" value="1"/>
</dbReference>
<dbReference type="InterPro" id="IPR011129">
    <property type="entry name" value="CSD"/>
</dbReference>
<organism evidence="5 6">
    <name type="scientific">Clostridium celatum DSM 1785</name>
    <dbReference type="NCBI Taxonomy" id="545697"/>
    <lineage>
        <taxon>Bacteria</taxon>
        <taxon>Bacillati</taxon>
        <taxon>Bacillota</taxon>
        <taxon>Clostridia</taxon>
        <taxon>Eubacteriales</taxon>
        <taxon>Clostridiaceae</taxon>
        <taxon>Clostridium</taxon>
    </lineage>
</organism>
<dbReference type="EMBL" id="AMEZ01000109">
    <property type="protein sequence ID" value="EKY23292.1"/>
    <property type="molecule type" value="Genomic_DNA"/>
</dbReference>
<dbReference type="PIRSF" id="PIRSF002599">
    <property type="entry name" value="Cold_shock_A"/>
    <property type="match status" value="1"/>
</dbReference>
<sequence length="75" mass="8380">MLRRDIMSNYTGTIKWFNTEKGYGFISANNGNDIFVHQSQVKDNGPHSDLHEGENVSFSIADGEKGPMAINVHKL</sequence>
<evidence type="ECO:0000256" key="3">
    <source>
        <dbReference type="RuleBase" id="RU000408"/>
    </source>
</evidence>
<dbReference type="PROSITE" id="PS51857">
    <property type="entry name" value="CSD_2"/>
    <property type="match status" value="1"/>
</dbReference>
<name>L1Q6T3_9CLOT</name>
<gene>
    <name evidence="5" type="ORF">HMPREF0216_02962</name>
</gene>
<evidence type="ECO:0000256" key="1">
    <source>
        <dbReference type="ARBA" id="ARBA00004496"/>
    </source>
</evidence>
<accession>L1Q6T3</accession>
<dbReference type="HOGENOM" id="CLU_117621_7_0_9"/>
<dbReference type="InterPro" id="IPR012340">
    <property type="entry name" value="NA-bd_OB-fold"/>
</dbReference>
<dbReference type="SMART" id="SM00357">
    <property type="entry name" value="CSP"/>
    <property type="match status" value="1"/>
</dbReference>
<dbReference type="PRINTS" id="PR00050">
    <property type="entry name" value="COLDSHOCK"/>
</dbReference>
<dbReference type="Gene3D" id="2.40.50.140">
    <property type="entry name" value="Nucleic acid-binding proteins"/>
    <property type="match status" value="1"/>
</dbReference>
<reference evidence="5 6" key="1">
    <citation type="submission" date="2012-05" db="EMBL/GenBank/DDBJ databases">
        <authorList>
            <person name="Weinstock G."/>
            <person name="Sodergren E."/>
            <person name="Lobos E.A."/>
            <person name="Fulton L."/>
            <person name="Fulton R."/>
            <person name="Courtney L."/>
            <person name="Fronick C."/>
            <person name="O'Laughlin M."/>
            <person name="Godfrey J."/>
            <person name="Wilson R.M."/>
            <person name="Miner T."/>
            <person name="Farmer C."/>
            <person name="Delehaunty K."/>
            <person name="Cordes M."/>
            <person name="Minx P."/>
            <person name="Tomlinson C."/>
            <person name="Chen J."/>
            <person name="Wollam A."/>
            <person name="Pepin K.H."/>
            <person name="Bhonagiri V."/>
            <person name="Zhang X."/>
            <person name="Suruliraj S."/>
            <person name="Warren W."/>
            <person name="Mitreva M."/>
            <person name="Mardis E.R."/>
            <person name="Wilson R.K."/>
        </authorList>
    </citation>
    <scope>NUCLEOTIDE SEQUENCE [LARGE SCALE GENOMIC DNA]</scope>
    <source>
        <strain evidence="5 6">DSM 1785</strain>
    </source>
</reference>